<dbReference type="InterPro" id="IPR050867">
    <property type="entry name" value="NiFe/NiFeSe_hydrgnase_LSU"/>
</dbReference>
<gene>
    <name evidence="2" type="ORF">SSCH_1060009</name>
</gene>
<feature type="binding site" evidence="1">
    <location>
        <position position="70"/>
    </location>
    <ligand>
        <name>Mg(2+)</name>
        <dbReference type="ChEBI" id="CHEBI:18420"/>
    </ligand>
</feature>
<dbReference type="Gene3D" id="1.10.645.10">
    <property type="entry name" value="Cytochrome-c3 Hydrogenase, chain B"/>
    <property type="match status" value="1"/>
</dbReference>
<feature type="binding site" evidence="1">
    <location>
        <position position="119"/>
    </location>
    <ligand>
        <name>Ni(2+)</name>
        <dbReference type="ChEBI" id="CHEBI:49786"/>
    </ligand>
</feature>
<evidence type="ECO:0000313" key="3">
    <source>
        <dbReference type="Proteomes" id="UP000046155"/>
    </source>
</evidence>
<evidence type="ECO:0000256" key="1">
    <source>
        <dbReference type="PIRSR" id="PIRSR601501-1"/>
    </source>
</evidence>
<dbReference type="AlphaFoldDB" id="A0A0B7MII8"/>
<name>A0A0B7MII8_9FIRM</name>
<dbReference type="GO" id="GO:0016151">
    <property type="term" value="F:nickel cation binding"/>
    <property type="evidence" value="ECO:0007669"/>
    <property type="project" value="InterPro"/>
</dbReference>
<keyword evidence="1" id="KW-0460">Magnesium</keyword>
<comment type="cofactor">
    <cofactor evidence="1">
        <name>Fe cation</name>
        <dbReference type="ChEBI" id="CHEBI:24875"/>
    </cofactor>
</comment>
<dbReference type="RefSeq" id="WP_198142051.1">
    <property type="nucleotide sequence ID" value="NZ_CDRZ01000009.1"/>
</dbReference>
<evidence type="ECO:0000313" key="2">
    <source>
        <dbReference type="EMBL" id="CEO87467.1"/>
    </source>
</evidence>
<accession>A0A0B7MII8</accession>
<dbReference type="EMBL" id="CDRZ01000009">
    <property type="protein sequence ID" value="CEO87467.1"/>
    <property type="molecule type" value="Genomic_DNA"/>
</dbReference>
<dbReference type="SUPFAM" id="SSF56762">
    <property type="entry name" value="HydB/Nqo4-like"/>
    <property type="match status" value="1"/>
</dbReference>
<keyword evidence="1" id="KW-0533">Nickel</keyword>
<feature type="binding site" evidence="1">
    <location>
        <position position="122"/>
    </location>
    <ligand>
        <name>Fe cation</name>
        <dbReference type="ChEBI" id="CHEBI:24875"/>
    </ligand>
</feature>
<keyword evidence="3" id="KW-1185">Reference proteome</keyword>
<keyword evidence="1" id="KW-0479">Metal-binding</keyword>
<feature type="binding site" evidence="1">
    <location>
        <position position="125"/>
    </location>
    <ligand>
        <name>Mg(2+)</name>
        <dbReference type="ChEBI" id="CHEBI:18420"/>
    </ligand>
</feature>
<dbReference type="InterPro" id="IPR001501">
    <property type="entry name" value="Ni-dep_hyd_lsu"/>
</dbReference>
<reference evidence="3" key="1">
    <citation type="submission" date="2015-01" db="EMBL/GenBank/DDBJ databases">
        <authorList>
            <person name="Manzoor Shahid"/>
            <person name="Zubair Saima"/>
        </authorList>
    </citation>
    <scope>NUCLEOTIDE SEQUENCE [LARGE SCALE GENOMIC DNA]</scope>
    <source>
        <strain evidence="3">Sp3</strain>
    </source>
</reference>
<dbReference type="PANTHER" id="PTHR42958">
    <property type="entry name" value="HYDROGENASE-2 LARGE CHAIN"/>
    <property type="match status" value="1"/>
</dbReference>
<sequence length="130" mass="14650">MDRIVARSLETYLIADLVEKWLYKLKQGPPPLNQKKIPVRRSVTSLTDAMRGPLLHQARISGEQITEYNIITPTVWNFAPKDRFGKHGPAENALLSTQIPPQVPAETILGRIIRSFDPCLPCGTHLITIR</sequence>
<organism evidence="2 3">
    <name type="scientific">Syntrophaceticus schinkii</name>
    <dbReference type="NCBI Taxonomy" id="499207"/>
    <lineage>
        <taxon>Bacteria</taxon>
        <taxon>Bacillati</taxon>
        <taxon>Bacillota</taxon>
        <taxon>Clostridia</taxon>
        <taxon>Thermoanaerobacterales</taxon>
        <taxon>Thermoanaerobacterales Family III. Incertae Sedis</taxon>
        <taxon>Syntrophaceticus</taxon>
    </lineage>
</organism>
<comment type="cofactor">
    <cofactor evidence="1">
        <name>Ni(2+)</name>
        <dbReference type="ChEBI" id="CHEBI:49786"/>
    </cofactor>
</comment>
<dbReference type="InterPro" id="IPR029014">
    <property type="entry name" value="NiFe-Hase_large"/>
</dbReference>
<dbReference type="PANTHER" id="PTHR42958:SF2">
    <property type="entry name" value="UPTAKE HYDROGENASE LARGE SUBUNIT"/>
    <property type="match status" value="1"/>
</dbReference>
<dbReference type="Pfam" id="PF00374">
    <property type="entry name" value="NiFeSe_Hases"/>
    <property type="match status" value="1"/>
</dbReference>
<dbReference type="Proteomes" id="UP000046155">
    <property type="component" value="Unassembled WGS sequence"/>
</dbReference>
<proteinExistence type="predicted"/>
<dbReference type="EC" id="1.12.99.6" evidence="2"/>
<dbReference type="GO" id="GO:0033748">
    <property type="term" value="F:hydrogenase (acceptor) activity"/>
    <property type="evidence" value="ECO:0007669"/>
    <property type="project" value="UniProtKB-EC"/>
</dbReference>
<protein>
    <submittedName>
        <fullName evidence="2">Nickel-dependent hydrogenase large subunit</fullName>
        <ecNumber evidence="2">1.12.99.6</ecNumber>
    </submittedName>
</protein>
<keyword evidence="1" id="KW-0408">Iron</keyword>
<keyword evidence="2" id="KW-0560">Oxidoreductase</keyword>